<keyword evidence="6" id="KW-0238">DNA-binding</keyword>
<keyword evidence="9" id="KW-0175">Coiled coil</keyword>
<keyword evidence="2" id="KW-0479">Metal-binding</keyword>
<feature type="domain" description="C2H2-type" evidence="11">
    <location>
        <begin position="387"/>
        <end position="415"/>
    </location>
</feature>
<dbReference type="Gene3D" id="3.30.160.60">
    <property type="entry name" value="Classic Zinc Finger"/>
    <property type="match status" value="5"/>
</dbReference>
<feature type="domain" description="C2H2-type" evidence="11">
    <location>
        <begin position="309"/>
        <end position="332"/>
    </location>
</feature>
<dbReference type="AlphaFoldDB" id="A0A1D2M6R8"/>
<dbReference type="EMBL" id="LJIJ01003393">
    <property type="protein sequence ID" value="ODM88612.1"/>
    <property type="molecule type" value="Genomic_DNA"/>
</dbReference>
<evidence type="ECO:0000256" key="9">
    <source>
        <dbReference type="SAM" id="Coils"/>
    </source>
</evidence>
<dbReference type="GO" id="GO:0008270">
    <property type="term" value="F:zinc ion binding"/>
    <property type="evidence" value="ECO:0007669"/>
    <property type="project" value="UniProtKB-KW"/>
</dbReference>
<evidence type="ECO:0000256" key="10">
    <source>
        <dbReference type="SAM" id="MobiDB-lite"/>
    </source>
</evidence>
<feature type="compositionally biased region" description="Pro residues" evidence="10">
    <location>
        <begin position="174"/>
        <end position="183"/>
    </location>
</feature>
<dbReference type="PANTHER" id="PTHR16515:SF49">
    <property type="entry name" value="GASTRULA ZINC FINGER PROTEIN XLCGF49.1-LIKE-RELATED"/>
    <property type="match status" value="1"/>
</dbReference>
<evidence type="ECO:0000256" key="1">
    <source>
        <dbReference type="ARBA" id="ARBA00004123"/>
    </source>
</evidence>
<evidence type="ECO:0000256" key="3">
    <source>
        <dbReference type="ARBA" id="ARBA00022737"/>
    </source>
</evidence>
<dbReference type="GO" id="GO:0010468">
    <property type="term" value="P:regulation of gene expression"/>
    <property type="evidence" value="ECO:0007669"/>
    <property type="project" value="TreeGrafter"/>
</dbReference>
<organism evidence="12 13">
    <name type="scientific">Orchesella cincta</name>
    <name type="common">Springtail</name>
    <name type="synonym">Podura cincta</name>
    <dbReference type="NCBI Taxonomy" id="48709"/>
    <lineage>
        <taxon>Eukaryota</taxon>
        <taxon>Metazoa</taxon>
        <taxon>Ecdysozoa</taxon>
        <taxon>Arthropoda</taxon>
        <taxon>Hexapoda</taxon>
        <taxon>Collembola</taxon>
        <taxon>Entomobryomorpha</taxon>
        <taxon>Entomobryoidea</taxon>
        <taxon>Orchesellidae</taxon>
        <taxon>Orchesellinae</taxon>
        <taxon>Orchesella</taxon>
    </lineage>
</organism>
<sequence>MNPEKSLRFCPICGEDSVSDISSRLSSGTSLFQCFLKLFGAKWGKRKTFGFCDNCKVELMLISQLQKDLKELEKKLEEHEKKIRTKVEGSETKFRNGKVYEKDRRYLRLRKQIIGKASEDEPELPVSPFSDDNVQEVKLRVEVEDPISPTNDHDYEEDAEKFLDFDPDSVSLPDPSPVEPDSPPSKRRRVPPQRFSHPLESPPKPSKTHIKPEEDEDYQVPSPEDNDDDDDDDDDEFLPTSSSSGEKPPKRRKRGSSDKNSIYVQGVLFLKIATESQDNSYQCSVCFELLPNKRSQLSSHVLKNHTTRHACKYCEKRFDRPARLQSHIDFVHKKVTQQVKAHCKICEKPFTRREHMRDHVWTHYSEQDKLDAVAKGQKIPYHRDKTIQCDQCSRRFETMKQLDKHFKIAHEGTGPKKEKTLCVTCGVYVASIYVHNELKHKSYEDRKYVCTLCGKRFAFMCNLKNHRYAFHGTEKPWKCKVCQESFKFERYLKDHQLKHEEVKPFECHLCGMGFTRGYVMRRHIKSVHEGVKRKEYGKKKKEQVI</sequence>
<keyword evidence="7" id="KW-0539">Nucleus</keyword>
<evidence type="ECO:0000256" key="7">
    <source>
        <dbReference type="ARBA" id="ARBA00023242"/>
    </source>
</evidence>
<dbReference type="PROSITE" id="PS50157">
    <property type="entry name" value="ZINC_FINGER_C2H2_2"/>
    <property type="match status" value="6"/>
</dbReference>
<evidence type="ECO:0000256" key="4">
    <source>
        <dbReference type="ARBA" id="ARBA00022771"/>
    </source>
</evidence>
<protein>
    <submittedName>
        <fullName evidence="12">Putative zinc finger protein</fullName>
    </submittedName>
</protein>
<evidence type="ECO:0000256" key="2">
    <source>
        <dbReference type="ARBA" id="ARBA00022723"/>
    </source>
</evidence>
<dbReference type="InterPro" id="IPR036236">
    <property type="entry name" value="Znf_C2H2_sf"/>
</dbReference>
<evidence type="ECO:0000313" key="13">
    <source>
        <dbReference type="Proteomes" id="UP000094527"/>
    </source>
</evidence>
<evidence type="ECO:0000256" key="6">
    <source>
        <dbReference type="ARBA" id="ARBA00023125"/>
    </source>
</evidence>
<feature type="compositionally biased region" description="Acidic residues" evidence="10">
    <location>
        <begin position="213"/>
        <end position="237"/>
    </location>
</feature>
<dbReference type="SUPFAM" id="SSF57667">
    <property type="entry name" value="beta-beta-alpha zinc fingers"/>
    <property type="match status" value="3"/>
</dbReference>
<accession>A0A1D2M6R8</accession>
<dbReference type="GO" id="GO:0005634">
    <property type="term" value="C:nucleus"/>
    <property type="evidence" value="ECO:0007669"/>
    <property type="project" value="UniProtKB-SubCell"/>
</dbReference>
<dbReference type="GO" id="GO:0003677">
    <property type="term" value="F:DNA binding"/>
    <property type="evidence" value="ECO:0007669"/>
    <property type="project" value="UniProtKB-KW"/>
</dbReference>
<feature type="domain" description="C2H2-type" evidence="11">
    <location>
        <begin position="477"/>
        <end position="504"/>
    </location>
</feature>
<dbReference type="SMART" id="SM00355">
    <property type="entry name" value="ZnF_C2H2"/>
    <property type="match status" value="7"/>
</dbReference>
<keyword evidence="5" id="KW-0862">Zinc</keyword>
<dbReference type="InterPro" id="IPR050331">
    <property type="entry name" value="Zinc_finger"/>
</dbReference>
<proteinExistence type="predicted"/>
<name>A0A1D2M6R8_ORCCI</name>
<dbReference type="Pfam" id="PF00096">
    <property type="entry name" value="zf-C2H2"/>
    <property type="match status" value="1"/>
</dbReference>
<feature type="domain" description="C2H2-type" evidence="11">
    <location>
        <begin position="505"/>
        <end position="533"/>
    </location>
</feature>
<dbReference type="Proteomes" id="UP000094527">
    <property type="component" value="Unassembled WGS sequence"/>
</dbReference>
<dbReference type="PROSITE" id="PS00028">
    <property type="entry name" value="ZINC_FINGER_C2H2_1"/>
    <property type="match status" value="6"/>
</dbReference>
<evidence type="ECO:0000313" key="12">
    <source>
        <dbReference type="EMBL" id="ODM88612.1"/>
    </source>
</evidence>
<keyword evidence="3" id="KW-0677">Repeat</keyword>
<evidence type="ECO:0000259" key="11">
    <source>
        <dbReference type="PROSITE" id="PS50157"/>
    </source>
</evidence>
<feature type="domain" description="C2H2-type" evidence="11">
    <location>
        <begin position="448"/>
        <end position="476"/>
    </location>
</feature>
<comment type="subcellular location">
    <subcellularLocation>
        <location evidence="1">Nucleus</location>
    </subcellularLocation>
</comment>
<feature type="domain" description="C2H2-type" evidence="11">
    <location>
        <begin position="341"/>
        <end position="368"/>
    </location>
</feature>
<dbReference type="OMA" id="VELMLIS"/>
<reference evidence="12 13" key="1">
    <citation type="journal article" date="2016" name="Genome Biol. Evol.">
        <title>Gene Family Evolution Reflects Adaptation to Soil Environmental Stressors in the Genome of the Collembolan Orchesella cincta.</title>
        <authorList>
            <person name="Faddeeva-Vakhrusheva A."/>
            <person name="Derks M.F."/>
            <person name="Anvar S.Y."/>
            <person name="Agamennone V."/>
            <person name="Suring W."/>
            <person name="Smit S."/>
            <person name="van Straalen N.M."/>
            <person name="Roelofs D."/>
        </authorList>
    </citation>
    <scope>NUCLEOTIDE SEQUENCE [LARGE SCALE GENOMIC DNA]</scope>
    <source>
        <tissue evidence="12">Mixed pool</tissue>
    </source>
</reference>
<evidence type="ECO:0000256" key="8">
    <source>
        <dbReference type="PROSITE-ProRule" id="PRU00042"/>
    </source>
</evidence>
<dbReference type="InterPro" id="IPR013087">
    <property type="entry name" value="Znf_C2H2_type"/>
</dbReference>
<feature type="region of interest" description="Disordered" evidence="10">
    <location>
        <begin position="165"/>
        <end position="258"/>
    </location>
</feature>
<evidence type="ECO:0000256" key="5">
    <source>
        <dbReference type="ARBA" id="ARBA00022833"/>
    </source>
</evidence>
<dbReference type="PANTHER" id="PTHR16515">
    <property type="entry name" value="PR DOMAIN ZINC FINGER PROTEIN"/>
    <property type="match status" value="1"/>
</dbReference>
<keyword evidence="4 8" id="KW-0863">Zinc-finger</keyword>
<dbReference type="OrthoDB" id="6077919at2759"/>
<dbReference type="STRING" id="48709.A0A1D2M6R8"/>
<feature type="coiled-coil region" evidence="9">
    <location>
        <begin position="55"/>
        <end position="89"/>
    </location>
</feature>
<keyword evidence="13" id="KW-1185">Reference proteome</keyword>
<comment type="caution">
    <text evidence="12">The sequence shown here is derived from an EMBL/GenBank/DDBJ whole genome shotgun (WGS) entry which is preliminary data.</text>
</comment>
<gene>
    <name evidence="12" type="ORF">Ocin01_18070</name>
</gene>